<comment type="caution">
    <text evidence="2">The sequence shown here is derived from an EMBL/GenBank/DDBJ whole genome shotgun (WGS) entry which is preliminary data.</text>
</comment>
<feature type="region of interest" description="Disordered" evidence="1">
    <location>
        <begin position="1"/>
        <end position="41"/>
    </location>
</feature>
<dbReference type="EMBL" id="JAWHQM010000140">
    <property type="protein sequence ID" value="KAK5637572.1"/>
    <property type="molecule type" value="Genomic_DNA"/>
</dbReference>
<dbReference type="AlphaFoldDB" id="A0AAN7UWJ4"/>
<evidence type="ECO:0000313" key="3">
    <source>
        <dbReference type="Proteomes" id="UP001305414"/>
    </source>
</evidence>
<name>A0AAN7UWJ4_9PEZI</name>
<dbReference type="Proteomes" id="UP001305414">
    <property type="component" value="Unassembled WGS sequence"/>
</dbReference>
<proteinExistence type="predicted"/>
<protein>
    <submittedName>
        <fullName evidence="2">Uncharacterized protein</fullName>
    </submittedName>
</protein>
<sequence length="334" mass="37284">MKPQTGESEDAATLEPQLGRKPRQTVRPLQPPPPKSCLDPKGDLCMDVGMHPARSFTDNSLEWAVKLPEDNPTAMALLLSIIHGQFDVVPGYEDLLYVRDLYDISVITDKYDMAHVLRPWARGWLRSALCSTELTGESLRDQYCHERLWISWALGDKANFEETAKIMLLTSCTSIHDSNSLRCAGVFEPPEIYDIIEQTRLDIIKALLAPFHKIIQGLITNDKALCKKNKKKNHRDICLPSMLGTGIQSLHSAGLWPIPQPAGIPWSVLILSDKLKSVKMEGKGFPEVEDGRVYKCSQGPALQVEIERVLNSIPSLLTEGHECHLKCQAKKSGV</sequence>
<evidence type="ECO:0000313" key="2">
    <source>
        <dbReference type="EMBL" id="KAK5637572.1"/>
    </source>
</evidence>
<reference evidence="2 3" key="1">
    <citation type="submission" date="2023-10" db="EMBL/GenBank/DDBJ databases">
        <title>Draft genome sequence of Xylaria bambusicola isolate GMP-LS, the root and basal stem rot pathogen of sugarcane in Indonesia.</title>
        <authorList>
            <person name="Selvaraj P."/>
            <person name="Muralishankar V."/>
            <person name="Muruganantham S."/>
            <person name="Sp S."/>
            <person name="Haryani S."/>
            <person name="Lau K.J.X."/>
            <person name="Naqvi N.I."/>
        </authorList>
    </citation>
    <scope>NUCLEOTIDE SEQUENCE [LARGE SCALE GENOMIC DNA]</scope>
    <source>
        <strain evidence="2">GMP-LS</strain>
    </source>
</reference>
<gene>
    <name evidence="2" type="ORF">RRF57_013287</name>
</gene>
<organism evidence="2 3">
    <name type="scientific">Xylaria bambusicola</name>
    <dbReference type="NCBI Taxonomy" id="326684"/>
    <lineage>
        <taxon>Eukaryota</taxon>
        <taxon>Fungi</taxon>
        <taxon>Dikarya</taxon>
        <taxon>Ascomycota</taxon>
        <taxon>Pezizomycotina</taxon>
        <taxon>Sordariomycetes</taxon>
        <taxon>Xylariomycetidae</taxon>
        <taxon>Xylariales</taxon>
        <taxon>Xylariaceae</taxon>
        <taxon>Xylaria</taxon>
    </lineage>
</organism>
<accession>A0AAN7UWJ4</accession>
<keyword evidence="3" id="KW-1185">Reference proteome</keyword>
<evidence type="ECO:0000256" key="1">
    <source>
        <dbReference type="SAM" id="MobiDB-lite"/>
    </source>
</evidence>